<dbReference type="AlphaFoldDB" id="A0A4Q9GL18"/>
<evidence type="ECO:0000256" key="7">
    <source>
        <dbReference type="SAM" id="MobiDB-lite"/>
    </source>
</evidence>
<gene>
    <name evidence="10" type="ORF">EYR15_02380</name>
</gene>
<dbReference type="InterPro" id="IPR045316">
    <property type="entry name" value="Msc2-like"/>
</dbReference>
<keyword evidence="5" id="KW-0406">Ion transport</keyword>
<dbReference type="SUPFAM" id="SSF161111">
    <property type="entry name" value="Cation efflux protein transmembrane domain-like"/>
    <property type="match status" value="1"/>
</dbReference>
<evidence type="ECO:0000256" key="8">
    <source>
        <dbReference type="SAM" id="Phobius"/>
    </source>
</evidence>
<evidence type="ECO:0000256" key="4">
    <source>
        <dbReference type="ARBA" id="ARBA00022989"/>
    </source>
</evidence>
<dbReference type="EMBL" id="SIUB01000001">
    <property type="protein sequence ID" value="TBN55013.1"/>
    <property type="molecule type" value="Genomic_DNA"/>
</dbReference>
<evidence type="ECO:0000259" key="9">
    <source>
        <dbReference type="Pfam" id="PF01545"/>
    </source>
</evidence>
<evidence type="ECO:0000256" key="6">
    <source>
        <dbReference type="ARBA" id="ARBA00023136"/>
    </source>
</evidence>
<keyword evidence="4 8" id="KW-1133">Transmembrane helix</keyword>
<proteinExistence type="predicted"/>
<protein>
    <submittedName>
        <fullName evidence="10">Cation transporter</fullName>
    </submittedName>
</protein>
<feature type="transmembrane region" description="Helical" evidence="8">
    <location>
        <begin position="33"/>
        <end position="52"/>
    </location>
</feature>
<keyword evidence="2" id="KW-0813">Transport</keyword>
<evidence type="ECO:0000313" key="10">
    <source>
        <dbReference type="EMBL" id="TBN55013.1"/>
    </source>
</evidence>
<evidence type="ECO:0000256" key="3">
    <source>
        <dbReference type="ARBA" id="ARBA00022692"/>
    </source>
</evidence>
<dbReference type="GO" id="GO:0016020">
    <property type="term" value="C:membrane"/>
    <property type="evidence" value="ECO:0007669"/>
    <property type="project" value="UniProtKB-SubCell"/>
</dbReference>
<keyword evidence="6 8" id="KW-0472">Membrane</keyword>
<feature type="transmembrane region" description="Helical" evidence="8">
    <location>
        <begin position="234"/>
        <end position="252"/>
    </location>
</feature>
<comment type="subcellular location">
    <subcellularLocation>
        <location evidence="1">Membrane</location>
        <topology evidence="1">Multi-pass membrane protein</topology>
    </subcellularLocation>
</comment>
<sequence length="341" mass="35331">MHASGAREHLAHFEHDHRFLGDDHVENARRATIVTGITAATMVVEIVAGWLTGSMALLADGVHMATHAGAIGVAAFAYRIAARRSEDPRLAMGAGKVGDLAGFANAIVLGLVALAIGFESIARILDPQAVAYGEAAIIAVLGLIVNIVCAILLGGHAGHDHGGSHGGHSHTGHDHAHAHGHSHAHDRGHGHAAGAKDQNLRGAYLHVLADAVTSVLAIAALGAGWAFGWRWVDPAVGVLGAGLIASWSLTLLRDTAATLTDAPADPALEKTIRARLEVGDVRICDLHLWRVGPGKVAAIVALVTHHPQPPETYKAKLMGLDALAHVTVEVNRCPGEDCAAA</sequence>
<dbReference type="GO" id="GO:0006882">
    <property type="term" value="P:intracellular zinc ion homeostasis"/>
    <property type="evidence" value="ECO:0007669"/>
    <property type="project" value="InterPro"/>
</dbReference>
<evidence type="ECO:0000256" key="5">
    <source>
        <dbReference type="ARBA" id="ARBA00023065"/>
    </source>
</evidence>
<feature type="transmembrane region" description="Helical" evidence="8">
    <location>
        <begin position="64"/>
        <end position="82"/>
    </location>
</feature>
<dbReference type="Proteomes" id="UP000291613">
    <property type="component" value="Unassembled WGS sequence"/>
</dbReference>
<dbReference type="Gene3D" id="1.20.1510.10">
    <property type="entry name" value="Cation efflux protein transmembrane domain"/>
    <property type="match status" value="1"/>
</dbReference>
<feature type="compositionally biased region" description="Basic and acidic residues" evidence="7">
    <location>
        <begin position="171"/>
        <end position="189"/>
    </location>
</feature>
<evidence type="ECO:0000313" key="11">
    <source>
        <dbReference type="Proteomes" id="UP000291613"/>
    </source>
</evidence>
<reference evidence="10 11" key="1">
    <citation type="submission" date="2019-02" db="EMBL/GenBank/DDBJ databases">
        <title>Hansschlegelia quercus sp. nov., a novel methylotrophic bacterium from buds of oak (Quercus robur L.).</title>
        <authorList>
            <person name="Agafonova N.V."/>
            <person name="Kaparullina E.N."/>
            <person name="Grouzdev D.S."/>
            <person name="Doronina N.V."/>
        </authorList>
    </citation>
    <scope>NUCLEOTIDE SEQUENCE [LARGE SCALE GENOMIC DNA]</scope>
    <source>
        <strain evidence="10 11">Dub</strain>
    </source>
</reference>
<dbReference type="InterPro" id="IPR058533">
    <property type="entry name" value="Cation_efflux_TM"/>
</dbReference>
<dbReference type="NCBIfam" id="NF033827">
    <property type="entry name" value="CDF_efflux_DmeF"/>
    <property type="match status" value="1"/>
</dbReference>
<dbReference type="InterPro" id="IPR002524">
    <property type="entry name" value="Cation_efflux"/>
</dbReference>
<dbReference type="InterPro" id="IPR027469">
    <property type="entry name" value="Cation_efflux_TMD_sf"/>
</dbReference>
<feature type="transmembrane region" description="Helical" evidence="8">
    <location>
        <begin position="203"/>
        <end position="228"/>
    </location>
</feature>
<accession>A0A4Q9GL18</accession>
<dbReference type="GO" id="GO:0005385">
    <property type="term" value="F:zinc ion transmembrane transporter activity"/>
    <property type="evidence" value="ECO:0007669"/>
    <property type="project" value="InterPro"/>
</dbReference>
<feature type="region of interest" description="Disordered" evidence="7">
    <location>
        <begin position="162"/>
        <end position="194"/>
    </location>
</feature>
<dbReference type="NCBIfam" id="TIGR01297">
    <property type="entry name" value="CDF"/>
    <property type="match status" value="1"/>
</dbReference>
<keyword evidence="3 8" id="KW-0812">Transmembrane</keyword>
<name>A0A4Q9GL18_9HYPH</name>
<evidence type="ECO:0000256" key="1">
    <source>
        <dbReference type="ARBA" id="ARBA00004141"/>
    </source>
</evidence>
<keyword evidence="11" id="KW-1185">Reference proteome</keyword>
<feature type="transmembrane region" description="Helical" evidence="8">
    <location>
        <begin position="131"/>
        <end position="153"/>
    </location>
</feature>
<feature type="domain" description="Cation efflux protein transmembrane" evidence="9">
    <location>
        <begin position="33"/>
        <end position="259"/>
    </location>
</feature>
<dbReference type="OrthoDB" id="271709at2"/>
<dbReference type="Pfam" id="PF01545">
    <property type="entry name" value="Cation_efflux"/>
    <property type="match status" value="1"/>
</dbReference>
<dbReference type="PANTHER" id="PTHR45755">
    <property type="match status" value="1"/>
</dbReference>
<dbReference type="RefSeq" id="WP_131001264.1">
    <property type="nucleotide sequence ID" value="NZ_JBHSZR010000002.1"/>
</dbReference>
<dbReference type="PANTHER" id="PTHR45755:SF4">
    <property type="entry name" value="ZINC TRANSPORTER 7"/>
    <property type="match status" value="1"/>
</dbReference>
<evidence type="ECO:0000256" key="2">
    <source>
        <dbReference type="ARBA" id="ARBA00022448"/>
    </source>
</evidence>
<comment type="caution">
    <text evidence="10">The sequence shown here is derived from an EMBL/GenBank/DDBJ whole genome shotgun (WGS) entry which is preliminary data.</text>
</comment>
<organism evidence="10 11">
    <name type="scientific">Hansschlegelia quercus</name>
    <dbReference type="NCBI Taxonomy" id="2528245"/>
    <lineage>
        <taxon>Bacteria</taxon>
        <taxon>Pseudomonadati</taxon>
        <taxon>Pseudomonadota</taxon>
        <taxon>Alphaproteobacteria</taxon>
        <taxon>Hyphomicrobiales</taxon>
        <taxon>Methylopilaceae</taxon>
        <taxon>Hansschlegelia</taxon>
    </lineage>
</organism>
<feature type="transmembrane region" description="Helical" evidence="8">
    <location>
        <begin position="103"/>
        <end position="125"/>
    </location>
</feature>